<evidence type="ECO:0000256" key="12">
    <source>
        <dbReference type="ARBA" id="ARBA00023128"/>
    </source>
</evidence>
<dbReference type="InterPro" id="IPR007698">
    <property type="entry name" value="AlaDH/PNT_NAD(H)-bd"/>
</dbReference>
<keyword evidence="20" id="KW-1185">Reference proteome</keyword>
<dbReference type="PROSITE" id="PS00836">
    <property type="entry name" value="ALADH_PNT_1"/>
    <property type="match status" value="1"/>
</dbReference>
<evidence type="ECO:0000259" key="17">
    <source>
        <dbReference type="SMART" id="SM01002"/>
    </source>
</evidence>
<dbReference type="InterPro" id="IPR008143">
    <property type="entry name" value="Ala_DH/PNT_CS2"/>
</dbReference>
<feature type="region of interest" description="Disordered" evidence="15">
    <location>
        <begin position="431"/>
        <end position="459"/>
    </location>
</feature>
<organism evidence="19 20">
    <name type="scientific">Lactarius akahatsu</name>
    <dbReference type="NCBI Taxonomy" id="416441"/>
    <lineage>
        <taxon>Eukaryota</taxon>
        <taxon>Fungi</taxon>
        <taxon>Dikarya</taxon>
        <taxon>Basidiomycota</taxon>
        <taxon>Agaricomycotina</taxon>
        <taxon>Agaricomycetes</taxon>
        <taxon>Russulales</taxon>
        <taxon>Russulaceae</taxon>
        <taxon>Lactarius</taxon>
    </lineage>
</organism>
<feature type="transmembrane region" description="Helical" evidence="16">
    <location>
        <begin position="668"/>
        <end position="687"/>
    </location>
</feature>
<name>A0AAD4LQD4_9AGAM</name>
<sequence>MTMAISTASIVCCLRRSQRLPASHLYRRLTNATAPLRTLHVSRRIREEVHAECLSRGIPYSSLRVGVPRELYPNECRVALTPQNVALLRKKGFAEVLVEHDAGANAQFLNEDYEKAGATLTSRERLLASSDIMLKVRPPLQDQEVEHIKHGSTLISFLYPKQNKQLVEALAKRDVNTFAMDMIPRISRAQTFDALSSMANIAGYKAVLEAANHFGRYMTGQVTAAGKIPPCKVLVIGAGVAGLSAIATARRLGAIVRGFDTRPAAREQVQSLGAEFIEVSIQEDGSGTGGYAKEMSKEFLEAEMALFLEQCKEVDIVITTALIPGKPAPKLIKNEMIAVMKQGSVIVDLAAEAGGNCEATIPGKLHVHKGVTIIGYTDLPSRLPTQSSTLYSNNVTKFLLSMTPVNQPSRFLINLEDEVVRGALVVHHGALLQPPPRPAPPASTAPPTSTKTVEAEKETHAITPWQKATREVATVTAGMGTALALGKVTGPLFMTNFFTFGLAGLIGYRVVWGVAPALHSPLMSVTNAISGMVGIGGLFVMGGGYFPGTTSQVLGALSVLLASVNVAGGFVITKRMLDMFKRPGDPPEYSWLYGVPAVVFTGGFLAAAHTGMAGLVQAGYLTSSILCIASLSGLASQATARQGNVLGILGVSSGILASLGAVGFPPEVLAQFAGVAAIGGTVGAIIGRRITATELPQMVAALHSVVGLAAVLTSIGSVLGTAADHLSTLHLVTAYLGVLIGGVTFTGSIVAFLKLAGKMSSRPLVLPGRHLVNGSLLGVNLAALGGFLAAAPAVPAVAAGYLGLNTLLSFIKGYTLTAAVGGADMPVVITVLNAYSGFALVAEGFMLDNPLLTTIGSLIGVSGSILSYIMCVAMNRSLTNVLFGGAAPVVGYGMAVAKAQYAISEITSLLRAKGVNVRFAIHPVAGRMPGQCNVLLAEASVPYDIVLEMDEINDDFGETDVTLVIGANDTVNPIALEPGSAIAGMPVLHAWKSKQVIVMKRGMSSGYADGTKMLFGDAKDSC</sequence>
<dbReference type="InterPro" id="IPR036291">
    <property type="entry name" value="NAD(P)-bd_dom_sf"/>
</dbReference>
<dbReference type="Pfam" id="PF02233">
    <property type="entry name" value="PNTB"/>
    <property type="match status" value="2"/>
</dbReference>
<feature type="transmembrane region" description="Helical" evidence="16">
    <location>
        <begin position="734"/>
        <end position="756"/>
    </location>
</feature>
<dbReference type="InterPro" id="IPR034300">
    <property type="entry name" value="PNTB-like"/>
</dbReference>
<proteinExistence type="predicted"/>
<evidence type="ECO:0000259" key="18">
    <source>
        <dbReference type="SMART" id="SM01003"/>
    </source>
</evidence>
<dbReference type="EC" id="7.1.1.1" evidence="3"/>
<dbReference type="NCBIfam" id="TIGR00561">
    <property type="entry name" value="pntA"/>
    <property type="match status" value="1"/>
</dbReference>
<dbReference type="InterPro" id="IPR008142">
    <property type="entry name" value="AlaDH/PNT_CS1"/>
</dbReference>
<keyword evidence="6 16" id="KW-0812">Transmembrane</keyword>
<keyword evidence="10 16" id="KW-1133">Transmembrane helix</keyword>
<evidence type="ECO:0000256" key="13">
    <source>
        <dbReference type="ARBA" id="ARBA00023136"/>
    </source>
</evidence>
<dbReference type="GO" id="GO:0050661">
    <property type="term" value="F:NADP binding"/>
    <property type="evidence" value="ECO:0007669"/>
    <property type="project" value="TreeGrafter"/>
</dbReference>
<feature type="transmembrane region" description="Helical" evidence="16">
    <location>
        <begin position="850"/>
        <end position="870"/>
    </location>
</feature>
<evidence type="ECO:0000256" key="14">
    <source>
        <dbReference type="ARBA" id="ARBA00048202"/>
    </source>
</evidence>
<feature type="transmembrane region" description="Helical" evidence="16">
    <location>
        <begin position="618"/>
        <end position="636"/>
    </location>
</feature>
<keyword evidence="12" id="KW-0496">Mitochondrion</keyword>
<dbReference type="EMBL" id="JAKELL010000012">
    <property type="protein sequence ID" value="KAH8995352.1"/>
    <property type="molecule type" value="Genomic_DNA"/>
</dbReference>
<dbReference type="SUPFAM" id="SSF52467">
    <property type="entry name" value="DHS-like NAD/FAD-binding domain"/>
    <property type="match status" value="1"/>
</dbReference>
<evidence type="ECO:0000256" key="8">
    <source>
        <dbReference type="ARBA" id="ARBA00022857"/>
    </source>
</evidence>
<protein>
    <recommendedName>
        <fullName evidence="3">proton-translocating NAD(P)(+) transhydrogenase</fullName>
        <ecNumber evidence="3">7.1.1.1</ecNumber>
    </recommendedName>
</protein>
<accession>A0AAD4LQD4</accession>
<dbReference type="InterPro" id="IPR007886">
    <property type="entry name" value="AlaDH/PNT_N"/>
</dbReference>
<evidence type="ECO:0000256" key="10">
    <source>
        <dbReference type="ARBA" id="ARBA00022989"/>
    </source>
</evidence>
<comment type="catalytic activity">
    <reaction evidence="14">
        <text>NAD(+) + NADPH + H(+)(in) = NADH + NADP(+) + H(+)(out)</text>
        <dbReference type="Rhea" id="RHEA:47992"/>
        <dbReference type="ChEBI" id="CHEBI:15378"/>
        <dbReference type="ChEBI" id="CHEBI:57540"/>
        <dbReference type="ChEBI" id="CHEBI:57783"/>
        <dbReference type="ChEBI" id="CHEBI:57945"/>
        <dbReference type="ChEBI" id="CHEBI:58349"/>
        <dbReference type="EC" id="7.1.1.1"/>
    </reaction>
</comment>
<keyword evidence="4" id="KW-1003">Cell membrane</keyword>
<feature type="transmembrane region" description="Helical" evidence="16">
    <location>
        <begin position="814"/>
        <end position="838"/>
    </location>
</feature>
<feature type="transmembrane region" description="Helical" evidence="16">
    <location>
        <begin position="777"/>
        <end position="802"/>
    </location>
</feature>
<feature type="transmembrane region" description="Helical" evidence="16">
    <location>
        <begin position="525"/>
        <end position="546"/>
    </location>
</feature>
<feature type="transmembrane region" description="Helical" evidence="16">
    <location>
        <begin position="592"/>
        <end position="612"/>
    </location>
</feature>
<dbReference type="FunFam" id="3.40.50.720:FF:000028">
    <property type="entry name" value="NAD(P) transhydrogenase subunit alpha"/>
    <property type="match status" value="1"/>
</dbReference>
<dbReference type="Pfam" id="PF05222">
    <property type="entry name" value="AlaDh_PNT_N"/>
    <property type="match status" value="1"/>
</dbReference>
<evidence type="ECO:0000313" key="19">
    <source>
        <dbReference type="EMBL" id="KAH8995352.1"/>
    </source>
</evidence>
<dbReference type="SUPFAM" id="SSF52283">
    <property type="entry name" value="Formate/glycerate dehydrogenase catalytic domain-like"/>
    <property type="match status" value="1"/>
</dbReference>
<evidence type="ECO:0000256" key="6">
    <source>
        <dbReference type="ARBA" id="ARBA00022692"/>
    </source>
</evidence>
<dbReference type="SUPFAM" id="SSF51735">
    <property type="entry name" value="NAD(P)-binding Rossmann-fold domains"/>
    <property type="match status" value="1"/>
</dbReference>
<dbReference type="InterPro" id="IPR024605">
    <property type="entry name" value="NADP_transhyd_a_C"/>
</dbReference>
<keyword evidence="9" id="KW-1278">Translocase</keyword>
<comment type="subcellular location">
    <subcellularLocation>
        <location evidence="2">Cell inner membrane</location>
        <topology evidence="2">Multi-pass membrane protein</topology>
    </subcellularLocation>
    <subcellularLocation>
        <location evidence="1">Mitochondrion</location>
    </subcellularLocation>
</comment>
<dbReference type="GO" id="GO:0005743">
    <property type="term" value="C:mitochondrial inner membrane"/>
    <property type="evidence" value="ECO:0007669"/>
    <property type="project" value="TreeGrafter"/>
</dbReference>
<dbReference type="NCBIfam" id="NF006942">
    <property type="entry name" value="PRK09424.1"/>
    <property type="match status" value="1"/>
</dbReference>
<evidence type="ECO:0000256" key="1">
    <source>
        <dbReference type="ARBA" id="ARBA00004173"/>
    </source>
</evidence>
<feature type="domain" description="Alanine dehydrogenase/pyridine nucleotide transhydrogenase N-terminal" evidence="18">
    <location>
        <begin position="66"/>
        <end position="202"/>
    </location>
</feature>
<dbReference type="Proteomes" id="UP001201163">
    <property type="component" value="Unassembled WGS sequence"/>
</dbReference>
<dbReference type="InterPro" id="IPR026255">
    <property type="entry name" value="NADP_transhyd_a"/>
</dbReference>
<feature type="transmembrane region" description="Helical" evidence="16">
    <location>
        <begin position="699"/>
        <end position="722"/>
    </location>
</feature>
<keyword evidence="13 16" id="KW-0472">Membrane</keyword>
<evidence type="ECO:0000256" key="9">
    <source>
        <dbReference type="ARBA" id="ARBA00022967"/>
    </source>
</evidence>
<evidence type="ECO:0000256" key="15">
    <source>
        <dbReference type="SAM" id="MobiDB-lite"/>
    </source>
</evidence>
<dbReference type="Pfam" id="PF12769">
    <property type="entry name" value="PNTB_4TM"/>
    <property type="match status" value="1"/>
</dbReference>
<keyword evidence="7" id="KW-0547">Nucleotide-binding</keyword>
<keyword evidence="5" id="KW-0997">Cell inner membrane</keyword>
<dbReference type="AlphaFoldDB" id="A0AAD4LQD4"/>
<dbReference type="PANTHER" id="PTHR10160:SF19">
    <property type="entry name" value="PROTON-TRANSLOCATING NAD(P)(+) TRANSHYDROGENASE"/>
    <property type="match status" value="1"/>
</dbReference>
<feature type="domain" description="Alanine dehydrogenase/pyridine nucleotide transhydrogenase NAD(H)-binding" evidence="17">
    <location>
        <begin position="211"/>
        <end position="375"/>
    </location>
</feature>
<keyword evidence="8" id="KW-0521">NADP</keyword>
<feature type="transmembrane region" description="Helical" evidence="16">
    <location>
        <begin position="497"/>
        <end position="518"/>
    </location>
</feature>
<dbReference type="SMART" id="SM01003">
    <property type="entry name" value="AlaDh_PNT_N"/>
    <property type="match status" value="1"/>
</dbReference>
<evidence type="ECO:0000256" key="4">
    <source>
        <dbReference type="ARBA" id="ARBA00022475"/>
    </source>
</evidence>
<dbReference type="GO" id="GO:0005886">
    <property type="term" value="C:plasma membrane"/>
    <property type="evidence" value="ECO:0007669"/>
    <property type="project" value="UniProtKB-SubCell"/>
</dbReference>
<feature type="compositionally biased region" description="Pro residues" evidence="15">
    <location>
        <begin position="433"/>
        <end position="444"/>
    </location>
</feature>
<comment type="caution">
    <text evidence="19">The sequence shown here is derived from an EMBL/GenBank/DDBJ whole genome shotgun (WGS) entry which is preliminary data.</text>
</comment>
<gene>
    <name evidence="19" type="ORF">EDB92DRAFT_1846448</name>
</gene>
<evidence type="ECO:0000256" key="7">
    <source>
        <dbReference type="ARBA" id="ARBA00022741"/>
    </source>
</evidence>
<evidence type="ECO:0000256" key="11">
    <source>
        <dbReference type="ARBA" id="ARBA00023027"/>
    </source>
</evidence>
<evidence type="ECO:0000256" key="3">
    <source>
        <dbReference type="ARBA" id="ARBA00012943"/>
    </source>
</evidence>
<dbReference type="Gene3D" id="3.40.50.1220">
    <property type="entry name" value="TPP-binding domain"/>
    <property type="match status" value="1"/>
</dbReference>
<dbReference type="SMART" id="SM01002">
    <property type="entry name" value="AlaDh_PNT_C"/>
    <property type="match status" value="1"/>
</dbReference>
<evidence type="ECO:0000256" key="5">
    <source>
        <dbReference type="ARBA" id="ARBA00022519"/>
    </source>
</evidence>
<evidence type="ECO:0000256" key="2">
    <source>
        <dbReference type="ARBA" id="ARBA00004429"/>
    </source>
</evidence>
<dbReference type="CDD" id="cd05304">
    <property type="entry name" value="Rubrum_tdh"/>
    <property type="match status" value="1"/>
</dbReference>
<dbReference type="GO" id="GO:0008750">
    <property type="term" value="F:proton-translocating NAD(P)+ transhydrogenase activity"/>
    <property type="evidence" value="ECO:0007669"/>
    <property type="project" value="UniProtKB-EC"/>
</dbReference>
<dbReference type="GO" id="GO:0016491">
    <property type="term" value="F:oxidoreductase activity"/>
    <property type="evidence" value="ECO:0007669"/>
    <property type="project" value="InterPro"/>
</dbReference>
<dbReference type="PANTHER" id="PTHR10160">
    <property type="entry name" value="NAD(P) TRANSHYDROGENASE"/>
    <property type="match status" value="1"/>
</dbReference>
<evidence type="ECO:0000313" key="20">
    <source>
        <dbReference type="Proteomes" id="UP001201163"/>
    </source>
</evidence>
<dbReference type="GO" id="GO:0006740">
    <property type="term" value="P:NADPH regeneration"/>
    <property type="evidence" value="ECO:0007669"/>
    <property type="project" value="TreeGrafter"/>
</dbReference>
<keyword evidence="11" id="KW-0520">NAD</keyword>
<dbReference type="InterPro" id="IPR029035">
    <property type="entry name" value="DHS-like_NAD/FAD-binding_dom"/>
</dbReference>
<reference evidence="19" key="1">
    <citation type="submission" date="2022-01" db="EMBL/GenBank/DDBJ databases">
        <title>Comparative genomics reveals a dynamic genome evolution in the ectomycorrhizal milk-cap (Lactarius) mushrooms.</title>
        <authorList>
            <consortium name="DOE Joint Genome Institute"/>
            <person name="Lebreton A."/>
            <person name="Tang N."/>
            <person name="Kuo A."/>
            <person name="LaButti K."/>
            <person name="Drula E."/>
            <person name="Barry K."/>
            <person name="Clum A."/>
            <person name="Lipzen A."/>
            <person name="Mousain D."/>
            <person name="Ng V."/>
            <person name="Wang R."/>
            <person name="Wang X."/>
            <person name="Dai Y."/>
            <person name="Henrissat B."/>
            <person name="Grigoriev I.V."/>
            <person name="Guerin-Laguette A."/>
            <person name="Yu F."/>
            <person name="Martin F.M."/>
        </authorList>
    </citation>
    <scope>NUCLEOTIDE SEQUENCE</scope>
    <source>
        <strain evidence="19">QP</strain>
    </source>
</reference>
<evidence type="ECO:0000256" key="16">
    <source>
        <dbReference type="SAM" id="Phobius"/>
    </source>
</evidence>
<dbReference type="Gene3D" id="3.40.50.720">
    <property type="entry name" value="NAD(P)-binding Rossmann-like Domain"/>
    <property type="match status" value="2"/>
</dbReference>
<feature type="transmembrane region" description="Helical" evidence="16">
    <location>
        <begin position="643"/>
        <end position="662"/>
    </location>
</feature>
<feature type="transmembrane region" description="Helical" evidence="16">
    <location>
        <begin position="552"/>
        <end position="572"/>
    </location>
</feature>
<dbReference type="Pfam" id="PF01262">
    <property type="entry name" value="AlaDh_PNT_C"/>
    <property type="match status" value="1"/>
</dbReference>
<dbReference type="PROSITE" id="PS00837">
    <property type="entry name" value="ALADH_PNT_2"/>
    <property type="match status" value="1"/>
</dbReference>